<reference evidence="1 2" key="1">
    <citation type="submission" date="2016-03" db="EMBL/GenBank/DDBJ databases">
        <title>Comparative genomics of human isolates of Fusobacterium necrophorum.</title>
        <authorList>
            <person name="Jensen A."/>
            <person name="Bank S."/>
            <person name="Andersen P.S."/>
            <person name="Kristensen L.H."/>
            <person name="Prag J."/>
        </authorList>
    </citation>
    <scope>NUCLEOTIDE SEQUENCE [LARGE SCALE GENOMIC DNA]</scope>
    <source>
        <strain evidence="1 2">LS_1264</strain>
    </source>
</reference>
<evidence type="ECO:0000313" key="2">
    <source>
        <dbReference type="Proteomes" id="UP000075816"/>
    </source>
</evidence>
<comment type="caution">
    <text evidence="1">The sequence shown here is derived from an EMBL/GenBank/DDBJ whole genome shotgun (WGS) entry which is preliminary data.</text>
</comment>
<organism evidence="1 2">
    <name type="scientific">Fusobacterium necrophorum subsp. funduliforme</name>
    <dbReference type="NCBI Taxonomy" id="143387"/>
    <lineage>
        <taxon>Bacteria</taxon>
        <taxon>Fusobacteriati</taxon>
        <taxon>Fusobacteriota</taxon>
        <taxon>Fusobacteriia</taxon>
        <taxon>Fusobacteriales</taxon>
        <taxon>Fusobacteriaceae</taxon>
        <taxon>Fusobacterium</taxon>
    </lineage>
</organism>
<dbReference type="AlphaFoldDB" id="A0A162J0W1"/>
<dbReference type="KEGG" id="fnf:BSQ88_06755"/>
<name>A0A162J0W1_9FUSO</name>
<dbReference type="Gene3D" id="3.10.580.10">
    <property type="entry name" value="CBS-domain"/>
    <property type="match status" value="1"/>
</dbReference>
<dbReference type="EMBL" id="LVEA01000028">
    <property type="protein sequence ID" value="KYL04835.1"/>
    <property type="molecule type" value="Genomic_DNA"/>
</dbReference>
<proteinExistence type="predicted"/>
<protein>
    <recommendedName>
        <fullName evidence="3">CBS domain-containing protein</fullName>
    </recommendedName>
</protein>
<accession>A0A162J0W1</accession>
<dbReference type="InterPro" id="IPR046342">
    <property type="entry name" value="CBS_dom_sf"/>
</dbReference>
<dbReference type="Proteomes" id="UP000075816">
    <property type="component" value="Unassembled WGS sequence"/>
</dbReference>
<gene>
    <name evidence="1" type="ORF">A2J07_10325</name>
</gene>
<dbReference type="eggNOG" id="COG0517">
    <property type="taxonomic scope" value="Bacteria"/>
</dbReference>
<dbReference type="RefSeq" id="WP_005956878.1">
    <property type="nucleotide sequence ID" value="NZ_CAXOUM010000002.1"/>
</dbReference>
<sequence>MQDLVNEFKNLYTELETEVKKKDSNIGYHKKNGLSIEESFLFTTENERMFVKICKDMRNILFHHKSNFKGKAVDFFIPKEEIVEILKNLINKIKRPRLVKEIYLPLKKVYSRKLDDLIFPTMKEMSEKIYTHVPILNSQNSVIGVFSENTIFSYLLDEEIIEIPRDMKFKDLSKYLDTDKHLSEVFKFIKLSSEISKVKDIFGNELKENKRIGMIFITQNGKKEEPLLGILTPWDLAGEQAEN</sequence>
<evidence type="ECO:0000313" key="1">
    <source>
        <dbReference type="EMBL" id="KYL04835.1"/>
    </source>
</evidence>
<evidence type="ECO:0008006" key="3">
    <source>
        <dbReference type="Google" id="ProtNLM"/>
    </source>
</evidence>
<dbReference type="SUPFAM" id="SSF54631">
    <property type="entry name" value="CBS-domain pair"/>
    <property type="match status" value="1"/>
</dbReference>